<dbReference type="PANTHER" id="PTHR33050">
    <property type="entry name" value="REVERSE TRANSCRIPTASE DOMAIN-CONTAINING PROTEIN"/>
    <property type="match status" value="1"/>
</dbReference>
<dbReference type="Proteomes" id="UP000886653">
    <property type="component" value="Unassembled WGS sequence"/>
</dbReference>
<dbReference type="AlphaFoldDB" id="A0A9P6N993"/>
<dbReference type="EMBL" id="MU167487">
    <property type="protein sequence ID" value="KAG0140014.1"/>
    <property type="molecule type" value="Genomic_DNA"/>
</dbReference>
<protein>
    <recommendedName>
        <fullName evidence="3">Reverse transcriptase domain-containing protein</fullName>
    </recommendedName>
</protein>
<evidence type="ECO:0008006" key="3">
    <source>
        <dbReference type="Google" id="ProtNLM"/>
    </source>
</evidence>
<dbReference type="PANTHER" id="PTHR33050:SF7">
    <property type="entry name" value="RIBONUCLEASE H"/>
    <property type="match status" value="1"/>
</dbReference>
<name>A0A9P6N993_9BASI</name>
<evidence type="ECO:0000313" key="1">
    <source>
        <dbReference type="EMBL" id="KAG0140014.1"/>
    </source>
</evidence>
<gene>
    <name evidence="1" type="ORF">CROQUDRAFT_674868</name>
</gene>
<comment type="caution">
    <text evidence="1">The sequence shown here is derived from an EMBL/GenBank/DDBJ whole genome shotgun (WGS) entry which is preliminary data.</text>
</comment>
<evidence type="ECO:0000313" key="2">
    <source>
        <dbReference type="Proteomes" id="UP000886653"/>
    </source>
</evidence>
<accession>A0A9P6N993</accession>
<dbReference type="InterPro" id="IPR043502">
    <property type="entry name" value="DNA/RNA_pol_sf"/>
</dbReference>
<keyword evidence="2" id="KW-1185">Reference proteome</keyword>
<sequence>MNTREWEKSLEKNNLIRKYKDVINGLKHVFDQGIPQHVIGEEHWYSPPNQKSAELSQKEIEENFVKELKVKQLYDSFTFEETKHRIGPSDTNILAVLMIRTFDDKVKINTTVAFGCIAGCGTFGIVTDAWQDILLKEFDLMNIFRWVDDALFLKETETTLNMESIVNMSQGLGVKTNLKKLTEFQREQQFLGFIWNGVERTVRLPDTKLQEK</sequence>
<proteinExistence type="predicted"/>
<organism evidence="1 2">
    <name type="scientific">Cronartium quercuum f. sp. fusiforme G11</name>
    <dbReference type="NCBI Taxonomy" id="708437"/>
    <lineage>
        <taxon>Eukaryota</taxon>
        <taxon>Fungi</taxon>
        <taxon>Dikarya</taxon>
        <taxon>Basidiomycota</taxon>
        <taxon>Pucciniomycotina</taxon>
        <taxon>Pucciniomycetes</taxon>
        <taxon>Pucciniales</taxon>
        <taxon>Coleosporiaceae</taxon>
        <taxon>Cronartium</taxon>
    </lineage>
</organism>
<reference evidence="1" key="1">
    <citation type="submission" date="2013-11" db="EMBL/GenBank/DDBJ databases">
        <title>Genome sequence of the fusiform rust pathogen reveals effectors for host alternation and coevolution with pine.</title>
        <authorList>
            <consortium name="DOE Joint Genome Institute"/>
            <person name="Smith K."/>
            <person name="Pendleton A."/>
            <person name="Kubisiak T."/>
            <person name="Anderson C."/>
            <person name="Salamov A."/>
            <person name="Aerts A."/>
            <person name="Riley R."/>
            <person name="Clum A."/>
            <person name="Lindquist E."/>
            <person name="Ence D."/>
            <person name="Campbell M."/>
            <person name="Kronenberg Z."/>
            <person name="Feau N."/>
            <person name="Dhillon B."/>
            <person name="Hamelin R."/>
            <person name="Burleigh J."/>
            <person name="Smith J."/>
            <person name="Yandell M."/>
            <person name="Nelson C."/>
            <person name="Grigoriev I."/>
            <person name="Davis J."/>
        </authorList>
    </citation>
    <scope>NUCLEOTIDE SEQUENCE</scope>
    <source>
        <strain evidence="1">G11</strain>
    </source>
</reference>
<dbReference type="SUPFAM" id="SSF56672">
    <property type="entry name" value="DNA/RNA polymerases"/>
    <property type="match status" value="1"/>
</dbReference>
<dbReference type="OrthoDB" id="2503698at2759"/>
<dbReference type="InterPro" id="IPR052055">
    <property type="entry name" value="Hepadnavirus_pol/RT"/>
</dbReference>